<dbReference type="STRING" id="364199.SAMN04489858_10191"/>
<keyword evidence="3" id="KW-1185">Reference proteome</keyword>
<feature type="transmembrane region" description="Helical" evidence="1">
    <location>
        <begin position="12"/>
        <end position="33"/>
    </location>
</feature>
<keyword evidence="1" id="KW-0812">Transmembrane</keyword>
<organism evidence="2 3">
    <name type="scientific">Paracoccus homiensis</name>
    <dbReference type="NCBI Taxonomy" id="364199"/>
    <lineage>
        <taxon>Bacteria</taxon>
        <taxon>Pseudomonadati</taxon>
        <taxon>Pseudomonadota</taxon>
        <taxon>Alphaproteobacteria</taxon>
        <taxon>Rhodobacterales</taxon>
        <taxon>Paracoccaceae</taxon>
        <taxon>Paracoccus</taxon>
    </lineage>
</organism>
<dbReference type="EMBL" id="FOHO01000001">
    <property type="protein sequence ID" value="SES65722.1"/>
    <property type="molecule type" value="Genomic_DNA"/>
</dbReference>
<keyword evidence="1" id="KW-1133">Transmembrane helix</keyword>
<evidence type="ECO:0000313" key="3">
    <source>
        <dbReference type="Proteomes" id="UP000199180"/>
    </source>
</evidence>
<dbReference type="AlphaFoldDB" id="A0A1H9Y9V2"/>
<name>A0A1H9Y9V2_9RHOB</name>
<accession>A0A1H9Y9V2</accession>
<dbReference type="Proteomes" id="UP000199180">
    <property type="component" value="Unassembled WGS sequence"/>
</dbReference>
<sequence>MLEQAIEKIIEAAFSPGGATALASAGGWLLFFWSEWRRDRQAARFSDKITTLSSEAHASQLATVKVLEGFRSDLVRRVA</sequence>
<gene>
    <name evidence="2" type="ORF">SAMN04489858_10191</name>
</gene>
<evidence type="ECO:0000256" key="1">
    <source>
        <dbReference type="SAM" id="Phobius"/>
    </source>
</evidence>
<protein>
    <submittedName>
        <fullName evidence="2">Uncharacterized protein</fullName>
    </submittedName>
</protein>
<dbReference type="RefSeq" id="WP_090731615.1">
    <property type="nucleotide sequence ID" value="NZ_FOHO01000001.1"/>
</dbReference>
<keyword evidence="1" id="KW-0472">Membrane</keyword>
<proteinExistence type="predicted"/>
<reference evidence="2 3" key="1">
    <citation type="submission" date="2016-10" db="EMBL/GenBank/DDBJ databases">
        <authorList>
            <person name="de Groot N.N."/>
        </authorList>
    </citation>
    <scope>NUCLEOTIDE SEQUENCE [LARGE SCALE GENOMIC DNA]</scope>
    <source>
        <strain evidence="2 3">DSM 17862</strain>
    </source>
</reference>
<evidence type="ECO:0000313" key="2">
    <source>
        <dbReference type="EMBL" id="SES65722.1"/>
    </source>
</evidence>